<dbReference type="AlphaFoldDB" id="A0A1H6VI43"/>
<dbReference type="EMBL" id="FNXY01000004">
    <property type="protein sequence ID" value="SEJ00002.1"/>
    <property type="molecule type" value="Genomic_DNA"/>
</dbReference>
<gene>
    <name evidence="1" type="ORF">SAMN04487995_2962</name>
</gene>
<dbReference type="STRING" id="408657.SAMN04487995_2962"/>
<accession>A0A1H6VI43</accession>
<dbReference type="RefSeq" id="WP_090336049.1">
    <property type="nucleotide sequence ID" value="NZ_FNXY01000004.1"/>
</dbReference>
<dbReference type="Proteomes" id="UP000199532">
    <property type="component" value="Unassembled WGS sequence"/>
</dbReference>
<evidence type="ECO:0000313" key="1">
    <source>
        <dbReference type="EMBL" id="SEJ00002.1"/>
    </source>
</evidence>
<sequence length="127" mass="14614">MENNTTANEPDSSPRVTEMATLSHVLEKLRLKKMDNEFRWTEDGFNAGKGKSYDPEDLTIIKTYRFEGESDPADSSILYIIEAKDGLIGYSMDTYGVYSDHQDEEGYDNFIRKIPISDRDEQLIFEV</sequence>
<reference evidence="1 2" key="1">
    <citation type="submission" date="2016-10" db="EMBL/GenBank/DDBJ databases">
        <authorList>
            <person name="de Groot N.N."/>
        </authorList>
    </citation>
    <scope>NUCLEOTIDE SEQUENCE [LARGE SCALE GENOMIC DNA]</scope>
    <source>
        <strain evidence="1 2">DSM 19938</strain>
    </source>
</reference>
<keyword evidence="2" id="KW-1185">Reference proteome</keyword>
<organism evidence="1 2">
    <name type="scientific">Dyadobacter koreensis</name>
    <dbReference type="NCBI Taxonomy" id="408657"/>
    <lineage>
        <taxon>Bacteria</taxon>
        <taxon>Pseudomonadati</taxon>
        <taxon>Bacteroidota</taxon>
        <taxon>Cytophagia</taxon>
        <taxon>Cytophagales</taxon>
        <taxon>Spirosomataceae</taxon>
        <taxon>Dyadobacter</taxon>
    </lineage>
</organism>
<dbReference type="OrthoDB" id="8418771at2"/>
<protein>
    <recommendedName>
        <fullName evidence="3">Phosphoribosylpyrophosphate synthetase</fullName>
    </recommendedName>
</protein>
<proteinExistence type="predicted"/>
<name>A0A1H6VI43_9BACT</name>
<evidence type="ECO:0000313" key="2">
    <source>
        <dbReference type="Proteomes" id="UP000199532"/>
    </source>
</evidence>
<evidence type="ECO:0008006" key="3">
    <source>
        <dbReference type="Google" id="ProtNLM"/>
    </source>
</evidence>